<evidence type="ECO:0000256" key="5">
    <source>
        <dbReference type="ARBA" id="ARBA00023242"/>
    </source>
</evidence>
<comment type="caution">
    <text evidence="8">The sequence shown here is derived from an EMBL/GenBank/DDBJ whole genome shotgun (WGS) entry which is preliminary data.</text>
</comment>
<feature type="compositionally biased region" description="Polar residues" evidence="6">
    <location>
        <begin position="140"/>
        <end position="151"/>
    </location>
</feature>
<dbReference type="GO" id="GO:0008270">
    <property type="term" value="F:zinc ion binding"/>
    <property type="evidence" value="ECO:0007669"/>
    <property type="project" value="InterPro"/>
</dbReference>
<evidence type="ECO:0000313" key="9">
    <source>
        <dbReference type="Proteomes" id="UP000789342"/>
    </source>
</evidence>
<sequence>MSSPVGSAKSHGENSSGPDDNVNGNNQQQSPAKRKRLTQACDACRKKKVKCSGKKPCDNCTRLGTVCTYLPSTRKRGPRVGLVESLEKRLQQMERLLQPLKEQGLVDESDGQTFEHTVKKPRLNSAEPYPAGNFSDTEDNQFYSNHNSSELDTQHKGPSKDTKSPSNFHSSPNQFNNPNYTPSEQKHHTFSQSELINYLLQSPQSTISSPQLSTPVENQSPVISQDKFSEGSRDEPVPLIKPDISDEETEIFFGKTAAFPGFRGAGELAKCHEKIQVFEESLQKKSFTDTTSEQITPTTSPYSHVPSGSSLMSSRLIDFPTNDIVEHLTSCFFRSLDDQFPMFHQATFKRQLRQEKVPPFLILSMCAVSARFSDHPMIKTYPPYLSGEGFANLATQRITSAFDAPSVENVQALILLTMHTFGSQKGPRSWMYIGIAIRMAQELGLHKIDEPDPSNTSNQMDSESAFIKKEIKRRTFWACFMLDRFSACALGRPAVIHEEDCDVRLPCVESIWTIDHPFTSPAINEYLKEDYIKRDTHFNLSTSGIYSIFCSVFILLGRASQYANRSKPTSALPTWDPQSEYAILENEIEDWYRKITPYYGYSKERLNTFNSIGYGGLFASLHLLYYAVVVVLNRPNYVKLQNEDYPIIHSNFIEKSAAKCSTAATHVSSMAADIIQHAIHLKCPFTLYPVFATATIHINDSYNEDINIANAAKESLKIHNKYMCDIGPIWAMANKMCQMVKEMCNLQSDTPKAAFFFDGEKRKRRTQPRTELLSPSTDAGLMAFWNRTNSNPPDTNNNLMVTMGFPDQLLSPRWFLNESNDNLMVGDPWVNFLRSQSSVTPGSLIRYTKKENGENEEDYFSQFMSTYNNNSSYVYEPSNFDMQTIPEWLPGRFMHPNRQTIKQWTDADSIIPDSIVQIPLSSSNIDDQGSSREFKTTNSQRVNDIRLDPFIR</sequence>
<keyword evidence="3" id="KW-0805">Transcription regulation</keyword>
<proteinExistence type="predicted"/>
<reference evidence="8" key="1">
    <citation type="submission" date="2021-06" db="EMBL/GenBank/DDBJ databases">
        <authorList>
            <person name="Kallberg Y."/>
            <person name="Tangrot J."/>
            <person name="Rosling A."/>
        </authorList>
    </citation>
    <scope>NUCLEOTIDE SEQUENCE</scope>
    <source>
        <strain evidence="8">CL551</strain>
    </source>
</reference>
<name>A0A9N9BY09_9GLOM</name>
<dbReference type="InterPro" id="IPR007219">
    <property type="entry name" value="XnlR_reg_dom"/>
</dbReference>
<evidence type="ECO:0000256" key="6">
    <source>
        <dbReference type="SAM" id="MobiDB-lite"/>
    </source>
</evidence>
<dbReference type="GO" id="GO:0006351">
    <property type="term" value="P:DNA-templated transcription"/>
    <property type="evidence" value="ECO:0007669"/>
    <property type="project" value="InterPro"/>
</dbReference>
<dbReference type="InterPro" id="IPR036864">
    <property type="entry name" value="Zn2-C6_fun-type_DNA-bd_sf"/>
</dbReference>
<feature type="region of interest" description="Disordered" evidence="6">
    <location>
        <begin position="102"/>
        <end position="190"/>
    </location>
</feature>
<dbReference type="CDD" id="cd12148">
    <property type="entry name" value="fungal_TF_MHR"/>
    <property type="match status" value="1"/>
</dbReference>
<dbReference type="SUPFAM" id="SSF57701">
    <property type="entry name" value="Zn2/Cys6 DNA-binding domain"/>
    <property type="match status" value="1"/>
</dbReference>
<keyword evidence="5" id="KW-0539">Nucleus</keyword>
<dbReference type="SMART" id="SM00066">
    <property type="entry name" value="GAL4"/>
    <property type="match status" value="1"/>
</dbReference>
<evidence type="ECO:0000313" key="8">
    <source>
        <dbReference type="EMBL" id="CAG8582267.1"/>
    </source>
</evidence>
<accession>A0A9N9BY09</accession>
<evidence type="ECO:0000256" key="2">
    <source>
        <dbReference type="ARBA" id="ARBA00022723"/>
    </source>
</evidence>
<dbReference type="SMART" id="SM00906">
    <property type="entry name" value="Fungal_trans"/>
    <property type="match status" value="1"/>
</dbReference>
<organism evidence="8 9">
    <name type="scientific">Acaulospora morrowiae</name>
    <dbReference type="NCBI Taxonomy" id="94023"/>
    <lineage>
        <taxon>Eukaryota</taxon>
        <taxon>Fungi</taxon>
        <taxon>Fungi incertae sedis</taxon>
        <taxon>Mucoromycota</taxon>
        <taxon>Glomeromycotina</taxon>
        <taxon>Glomeromycetes</taxon>
        <taxon>Diversisporales</taxon>
        <taxon>Acaulosporaceae</taxon>
        <taxon>Acaulospora</taxon>
    </lineage>
</organism>
<dbReference type="PROSITE" id="PS00463">
    <property type="entry name" value="ZN2_CY6_FUNGAL_1"/>
    <property type="match status" value="1"/>
</dbReference>
<feature type="region of interest" description="Disordered" evidence="6">
    <location>
        <begin position="1"/>
        <end position="37"/>
    </location>
</feature>
<dbReference type="Proteomes" id="UP000789342">
    <property type="component" value="Unassembled WGS sequence"/>
</dbReference>
<evidence type="ECO:0000256" key="1">
    <source>
        <dbReference type="ARBA" id="ARBA00004123"/>
    </source>
</evidence>
<feature type="domain" description="Zn(2)-C6 fungal-type" evidence="7">
    <location>
        <begin position="40"/>
        <end position="69"/>
    </location>
</feature>
<dbReference type="GO" id="GO:0003677">
    <property type="term" value="F:DNA binding"/>
    <property type="evidence" value="ECO:0007669"/>
    <property type="project" value="InterPro"/>
</dbReference>
<evidence type="ECO:0000259" key="7">
    <source>
        <dbReference type="PROSITE" id="PS50048"/>
    </source>
</evidence>
<feature type="compositionally biased region" description="Polar residues" evidence="6">
    <location>
        <begin position="13"/>
        <end position="31"/>
    </location>
</feature>
<keyword evidence="2" id="KW-0479">Metal-binding</keyword>
<dbReference type="OrthoDB" id="2123952at2759"/>
<protein>
    <submittedName>
        <fullName evidence="8">13409_t:CDS:1</fullName>
    </submittedName>
</protein>
<keyword evidence="9" id="KW-1185">Reference proteome</keyword>
<evidence type="ECO:0000256" key="3">
    <source>
        <dbReference type="ARBA" id="ARBA00023015"/>
    </source>
</evidence>
<dbReference type="InterPro" id="IPR001138">
    <property type="entry name" value="Zn2Cys6_DnaBD"/>
</dbReference>
<dbReference type="GO" id="GO:0000981">
    <property type="term" value="F:DNA-binding transcription factor activity, RNA polymerase II-specific"/>
    <property type="evidence" value="ECO:0007669"/>
    <property type="project" value="InterPro"/>
</dbReference>
<dbReference type="Gene3D" id="4.10.240.10">
    <property type="entry name" value="Zn(2)-C6 fungal-type DNA-binding domain"/>
    <property type="match status" value="1"/>
</dbReference>
<dbReference type="Pfam" id="PF04082">
    <property type="entry name" value="Fungal_trans"/>
    <property type="match status" value="1"/>
</dbReference>
<feature type="compositionally biased region" description="Basic and acidic residues" evidence="6">
    <location>
        <begin position="152"/>
        <end position="163"/>
    </location>
</feature>
<evidence type="ECO:0000256" key="4">
    <source>
        <dbReference type="ARBA" id="ARBA00023163"/>
    </source>
</evidence>
<dbReference type="PROSITE" id="PS50048">
    <property type="entry name" value="ZN2_CY6_FUNGAL_2"/>
    <property type="match status" value="1"/>
</dbReference>
<keyword evidence="4" id="KW-0804">Transcription</keyword>
<dbReference type="Pfam" id="PF00172">
    <property type="entry name" value="Zn_clus"/>
    <property type="match status" value="1"/>
</dbReference>
<dbReference type="PANTHER" id="PTHR47338:SF5">
    <property type="entry name" value="ZN(II)2CYS6 TRANSCRIPTION FACTOR (EUROFUNG)"/>
    <property type="match status" value="1"/>
</dbReference>
<dbReference type="PANTHER" id="PTHR47338">
    <property type="entry name" value="ZN(II)2CYS6 TRANSCRIPTION FACTOR (EUROFUNG)-RELATED"/>
    <property type="match status" value="1"/>
</dbReference>
<gene>
    <name evidence="8" type="ORF">AMORRO_LOCUS6962</name>
</gene>
<dbReference type="EMBL" id="CAJVPV010004967">
    <property type="protein sequence ID" value="CAG8582267.1"/>
    <property type="molecule type" value="Genomic_DNA"/>
</dbReference>
<feature type="compositionally biased region" description="Polar residues" evidence="6">
    <location>
        <begin position="164"/>
        <end position="183"/>
    </location>
</feature>
<dbReference type="InterPro" id="IPR050815">
    <property type="entry name" value="TF_fung"/>
</dbReference>
<dbReference type="GO" id="GO:0005634">
    <property type="term" value="C:nucleus"/>
    <property type="evidence" value="ECO:0007669"/>
    <property type="project" value="UniProtKB-SubCell"/>
</dbReference>
<dbReference type="CDD" id="cd00067">
    <property type="entry name" value="GAL4"/>
    <property type="match status" value="1"/>
</dbReference>
<dbReference type="AlphaFoldDB" id="A0A9N9BY09"/>
<comment type="subcellular location">
    <subcellularLocation>
        <location evidence="1">Nucleus</location>
    </subcellularLocation>
</comment>